<protein>
    <submittedName>
        <fullName evidence="2">Glycosyltransferase</fullName>
        <ecNumber evidence="2">2.4.-.-</ecNumber>
    </submittedName>
</protein>
<dbReference type="GO" id="GO:0016757">
    <property type="term" value="F:glycosyltransferase activity"/>
    <property type="evidence" value="ECO:0007669"/>
    <property type="project" value="UniProtKB-KW"/>
</dbReference>
<dbReference type="InterPro" id="IPR029044">
    <property type="entry name" value="Nucleotide-diphossugar_trans"/>
</dbReference>
<dbReference type="InterPro" id="IPR001173">
    <property type="entry name" value="Glyco_trans_2-like"/>
</dbReference>
<dbReference type="Proteomes" id="UP001596484">
    <property type="component" value="Unassembled WGS sequence"/>
</dbReference>
<evidence type="ECO:0000313" key="2">
    <source>
        <dbReference type="EMBL" id="MFC7449649.1"/>
    </source>
</evidence>
<dbReference type="RefSeq" id="WP_378406864.1">
    <property type="nucleotide sequence ID" value="NZ_JBHTCS010000021.1"/>
</dbReference>
<dbReference type="PANTHER" id="PTHR43685">
    <property type="entry name" value="GLYCOSYLTRANSFERASE"/>
    <property type="match status" value="1"/>
</dbReference>
<dbReference type="InterPro" id="IPR050834">
    <property type="entry name" value="Glycosyltransf_2"/>
</dbReference>
<evidence type="ECO:0000259" key="1">
    <source>
        <dbReference type="Pfam" id="PF00535"/>
    </source>
</evidence>
<accession>A0ABW2S0U4</accession>
<keyword evidence="2" id="KW-0328">Glycosyltransferase</keyword>
<keyword evidence="3" id="KW-1185">Reference proteome</keyword>
<dbReference type="Pfam" id="PF00535">
    <property type="entry name" value="Glycos_transf_2"/>
    <property type="match status" value="1"/>
</dbReference>
<keyword evidence="2" id="KW-0808">Transferase</keyword>
<dbReference type="PANTHER" id="PTHR43685:SF12">
    <property type="entry name" value="GLYCOSYL TRANSFERASE FAMILY 2"/>
    <property type="match status" value="1"/>
</dbReference>
<dbReference type="Gene3D" id="3.90.550.10">
    <property type="entry name" value="Spore Coat Polysaccharide Biosynthesis Protein SpsA, Chain A"/>
    <property type="match status" value="1"/>
</dbReference>
<feature type="domain" description="Glycosyltransferase 2-like" evidence="1">
    <location>
        <begin position="12"/>
        <end position="167"/>
    </location>
</feature>
<sequence length="298" mass="32373">MTAPARVPSFVSVIIPAYNARHLIDAQLSALATQDYPGEFEVVVSDNGSTDGLQDHLLDHPLEQALSLRVVDSSTAPGAAHARNVGIARAKGEFLAFCDADDQAHPEWLSALVEAAPGNDAVAGTVETHTLNSAEVQRWLPMPDPSERPMLFGWMPSIFSGSFGMWRTTSEAVDGFDERYARGGEDNDLALRIQLAGLSLAHAPAALVSVRLRSTFGDVWRQMVKYGEADAKVYAAYVDRGVPRRPRLAVVAEVLRLALTNPLLPQRISGTSRGHWVQSCAHLVGRAIGSVKYRTYFL</sequence>
<dbReference type="EC" id="2.4.-.-" evidence="2"/>
<dbReference type="SUPFAM" id="SSF53448">
    <property type="entry name" value="Nucleotide-diphospho-sugar transferases"/>
    <property type="match status" value="1"/>
</dbReference>
<name>A0ABW2S0U4_9NOCA</name>
<proteinExistence type="predicted"/>
<reference evidence="3" key="1">
    <citation type="journal article" date="2019" name="Int. J. Syst. Evol. Microbiol.">
        <title>The Global Catalogue of Microorganisms (GCM) 10K type strain sequencing project: providing services to taxonomists for standard genome sequencing and annotation.</title>
        <authorList>
            <consortium name="The Broad Institute Genomics Platform"/>
            <consortium name="The Broad Institute Genome Sequencing Center for Infectious Disease"/>
            <person name="Wu L."/>
            <person name="Ma J."/>
        </authorList>
    </citation>
    <scope>NUCLEOTIDE SEQUENCE [LARGE SCALE GENOMIC DNA]</scope>
    <source>
        <strain evidence="3">ICMP 19430</strain>
    </source>
</reference>
<organism evidence="2 3">
    <name type="scientific">Rhodococcus daqingensis</name>
    <dbReference type="NCBI Taxonomy" id="2479363"/>
    <lineage>
        <taxon>Bacteria</taxon>
        <taxon>Bacillati</taxon>
        <taxon>Actinomycetota</taxon>
        <taxon>Actinomycetes</taxon>
        <taxon>Mycobacteriales</taxon>
        <taxon>Nocardiaceae</taxon>
        <taxon>Rhodococcus</taxon>
    </lineage>
</organism>
<dbReference type="EMBL" id="JBHTCS010000021">
    <property type="protein sequence ID" value="MFC7449649.1"/>
    <property type="molecule type" value="Genomic_DNA"/>
</dbReference>
<evidence type="ECO:0000313" key="3">
    <source>
        <dbReference type="Proteomes" id="UP001596484"/>
    </source>
</evidence>
<comment type="caution">
    <text evidence="2">The sequence shown here is derived from an EMBL/GenBank/DDBJ whole genome shotgun (WGS) entry which is preliminary data.</text>
</comment>
<gene>
    <name evidence="2" type="ORF">ACFQS9_17275</name>
</gene>